<dbReference type="GO" id="GO:0005829">
    <property type="term" value="C:cytosol"/>
    <property type="evidence" value="ECO:0007669"/>
    <property type="project" value="TreeGrafter"/>
</dbReference>
<keyword evidence="2" id="KW-0238">DNA-binding</keyword>
<keyword evidence="5" id="KW-1185">Reference proteome</keyword>
<dbReference type="InterPro" id="IPR010992">
    <property type="entry name" value="IHF-like_DNA-bd_dom_sf"/>
</dbReference>
<evidence type="ECO:0000256" key="1">
    <source>
        <dbReference type="ARBA" id="ARBA00010529"/>
    </source>
</evidence>
<dbReference type="PANTHER" id="PTHR33175:SF2">
    <property type="entry name" value="INTEGRATION HOST FACTOR SUBUNIT ALPHA"/>
    <property type="match status" value="1"/>
</dbReference>
<comment type="caution">
    <text evidence="4">The sequence shown here is derived from an EMBL/GenBank/DDBJ whole genome shotgun (WGS) entry which is preliminary data.</text>
</comment>
<comment type="similarity">
    <text evidence="1 3">Belongs to the bacterial histone-like protein family.</text>
</comment>
<evidence type="ECO:0000313" key="4">
    <source>
        <dbReference type="EMBL" id="RZI46068.1"/>
    </source>
</evidence>
<evidence type="ECO:0000256" key="2">
    <source>
        <dbReference type="ARBA" id="ARBA00023125"/>
    </source>
</evidence>
<dbReference type="GO" id="GO:0003677">
    <property type="term" value="F:DNA binding"/>
    <property type="evidence" value="ECO:0007669"/>
    <property type="project" value="UniProtKB-KW"/>
</dbReference>
<accession>A0A4Q7DIB9</accession>
<dbReference type="AlphaFoldDB" id="A0A4Q7DIB9"/>
<dbReference type="PANTHER" id="PTHR33175">
    <property type="entry name" value="DNA-BINDING PROTEIN HU"/>
    <property type="match status" value="1"/>
</dbReference>
<dbReference type="PRINTS" id="PR01727">
    <property type="entry name" value="DNABINDINGHU"/>
</dbReference>
<organism evidence="4 5">
    <name type="scientific">Candidatus Finniella inopinata</name>
    <dbReference type="NCBI Taxonomy" id="1696036"/>
    <lineage>
        <taxon>Bacteria</taxon>
        <taxon>Pseudomonadati</taxon>
        <taxon>Pseudomonadota</taxon>
        <taxon>Alphaproteobacteria</taxon>
        <taxon>Holosporales</taxon>
        <taxon>Candidatus Paracaedibacteraceae</taxon>
        <taxon>Candidatus Finniella</taxon>
    </lineage>
</organism>
<dbReference type="Pfam" id="PF00216">
    <property type="entry name" value="Bac_DNA_binding"/>
    <property type="match status" value="1"/>
</dbReference>
<evidence type="ECO:0000313" key="5">
    <source>
        <dbReference type="Proteomes" id="UP000293550"/>
    </source>
</evidence>
<dbReference type="InterPro" id="IPR000119">
    <property type="entry name" value="Hist_DNA-bd"/>
</dbReference>
<dbReference type="GO" id="GO:0030527">
    <property type="term" value="F:structural constituent of chromatin"/>
    <property type="evidence" value="ECO:0007669"/>
    <property type="project" value="InterPro"/>
</dbReference>
<sequence>MNPGETKATQEGQNFSPDLVKKALDVFFETIQSALLEKRRVEIRRFGIFSLCTRPARKARNPGTGETVFIPERTYLQFKMGKQLQSDINQSK</sequence>
<dbReference type="RefSeq" id="WP_130153826.1">
    <property type="nucleotide sequence ID" value="NZ_SCFB01000005.1"/>
</dbReference>
<dbReference type="OrthoDB" id="9804203at2"/>
<name>A0A4Q7DIB9_9PROT</name>
<gene>
    <name evidence="4" type="ORF">EQU50_03815</name>
</gene>
<dbReference type="Gene3D" id="4.10.520.10">
    <property type="entry name" value="IHF-like DNA-binding proteins"/>
    <property type="match status" value="1"/>
</dbReference>
<dbReference type="SUPFAM" id="SSF47729">
    <property type="entry name" value="IHF-like DNA-binding proteins"/>
    <property type="match status" value="1"/>
</dbReference>
<proteinExistence type="inferred from homology"/>
<reference evidence="4 5" key="1">
    <citation type="submission" date="2018-10" db="EMBL/GenBank/DDBJ databases">
        <title>An updated phylogeny of the Alphaproteobacteria reveals that the parasitic Rickettsiales and Holosporales have independent origins.</title>
        <authorList>
            <person name="Munoz-Gomez S.A."/>
            <person name="Hess S."/>
            <person name="Burger G."/>
            <person name="Lang B.F."/>
            <person name="Susko E."/>
            <person name="Slamovits C.H."/>
            <person name="Roger A.J."/>
        </authorList>
    </citation>
    <scope>NUCLEOTIDE SEQUENCE [LARGE SCALE GENOMIC DNA]</scope>
    <source>
        <strain evidence="4">HOLO01</strain>
    </source>
</reference>
<evidence type="ECO:0000256" key="3">
    <source>
        <dbReference type="RuleBase" id="RU003939"/>
    </source>
</evidence>
<dbReference type="CDD" id="cd13836">
    <property type="entry name" value="IHF_B"/>
    <property type="match status" value="1"/>
</dbReference>
<dbReference type="EMBL" id="SCFB01000005">
    <property type="protein sequence ID" value="RZI46068.1"/>
    <property type="molecule type" value="Genomic_DNA"/>
</dbReference>
<protein>
    <submittedName>
        <fullName evidence="4">Integration host factor subunit beta</fullName>
    </submittedName>
</protein>
<dbReference type="Proteomes" id="UP000293550">
    <property type="component" value="Unassembled WGS sequence"/>
</dbReference>
<dbReference type="SMART" id="SM00411">
    <property type="entry name" value="BHL"/>
    <property type="match status" value="1"/>
</dbReference>